<name>A0A6C7E6B9_ILUCY</name>
<organism evidence="2 3">
    <name type="scientific">Ilumatobacter coccineus (strain NBRC 103263 / KCTC 29153 / YM16-304)</name>
    <dbReference type="NCBI Taxonomy" id="1313172"/>
    <lineage>
        <taxon>Bacteria</taxon>
        <taxon>Bacillati</taxon>
        <taxon>Actinomycetota</taxon>
        <taxon>Acidimicrobiia</taxon>
        <taxon>Acidimicrobiales</taxon>
        <taxon>Ilumatobacteraceae</taxon>
        <taxon>Ilumatobacter</taxon>
    </lineage>
</organism>
<evidence type="ECO:0000313" key="2">
    <source>
        <dbReference type="EMBL" id="BAN00809.1"/>
    </source>
</evidence>
<protein>
    <submittedName>
        <fullName evidence="2">Uncharacterized protein</fullName>
    </submittedName>
</protein>
<gene>
    <name evidence="2" type="ORF">YM304_04950</name>
</gene>
<sequence length="88" mass="9502">MTDSRSKTRHRRLCPSDPSPMTDSRGKTQHRGLSPGAEPSSRSALPLGSVTHDRSPVQNPTPLALPLRSVTDDGFPGQNPGGWGCRWV</sequence>
<dbReference type="KEGG" id="aym:YM304_04950"/>
<evidence type="ECO:0000256" key="1">
    <source>
        <dbReference type="SAM" id="MobiDB-lite"/>
    </source>
</evidence>
<keyword evidence="3" id="KW-1185">Reference proteome</keyword>
<proteinExistence type="predicted"/>
<dbReference type="Proteomes" id="UP000011863">
    <property type="component" value="Chromosome"/>
</dbReference>
<feature type="compositionally biased region" description="Gly residues" evidence="1">
    <location>
        <begin position="79"/>
        <end position="88"/>
    </location>
</feature>
<feature type="region of interest" description="Disordered" evidence="1">
    <location>
        <begin position="1"/>
        <end position="88"/>
    </location>
</feature>
<evidence type="ECO:0000313" key="3">
    <source>
        <dbReference type="Proteomes" id="UP000011863"/>
    </source>
</evidence>
<reference evidence="2 3" key="1">
    <citation type="journal article" date="2013" name="Int. J. Syst. Evol. Microbiol.">
        <title>Ilumatobacter nonamiense sp. nov. and Ilumatobacter coccineum sp. nov., isolated from seashore sand.</title>
        <authorList>
            <person name="Matsumoto A."/>
            <person name="Kasai H."/>
            <person name="Matsuo Y."/>
            <person name="Shizuri Y."/>
            <person name="Ichikawa N."/>
            <person name="Fujita N."/>
            <person name="Omura S."/>
            <person name="Takahashi Y."/>
        </authorList>
    </citation>
    <scope>NUCLEOTIDE SEQUENCE [LARGE SCALE GENOMIC DNA]</scope>
    <source>
        <strain evidence="3">NBRC 103263 / KCTC 29153 / YM16-304</strain>
    </source>
</reference>
<dbReference type="EMBL" id="AP012057">
    <property type="protein sequence ID" value="BAN00809.1"/>
    <property type="molecule type" value="Genomic_DNA"/>
</dbReference>
<accession>A0A6C7E6B9</accession>
<dbReference type="AlphaFoldDB" id="A0A6C7E6B9"/>